<dbReference type="InterPro" id="IPR000073">
    <property type="entry name" value="AB_hydrolase_1"/>
</dbReference>
<dbReference type="EMBL" id="KZ613856">
    <property type="protein sequence ID" value="PMD54823.1"/>
    <property type="molecule type" value="Genomic_DNA"/>
</dbReference>
<feature type="signal peptide" evidence="1">
    <location>
        <begin position="1"/>
        <end position="20"/>
    </location>
</feature>
<dbReference type="Pfam" id="PF12697">
    <property type="entry name" value="Abhydrolase_6"/>
    <property type="match status" value="1"/>
</dbReference>
<evidence type="ECO:0000256" key="1">
    <source>
        <dbReference type="SAM" id="SignalP"/>
    </source>
</evidence>
<gene>
    <name evidence="3" type="ORF">K444DRAFT_666795</name>
</gene>
<protein>
    <submittedName>
        <fullName evidence="3">Alpha/beta-hydrolase</fullName>
    </submittedName>
</protein>
<evidence type="ECO:0000313" key="3">
    <source>
        <dbReference type="EMBL" id="PMD54823.1"/>
    </source>
</evidence>
<dbReference type="InterPro" id="IPR029058">
    <property type="entry name" value="AB_hydrolase_fold"/>
</dbReference>
<keyword evidence="1" id="KW-0732">Signal</keyword>
<evidence type="ECO:0000313" key="4">
    <source>
        <dbReference type="Proteomes" id="UP000235371"/>
    </source>
</evidence>
<dbReference type="Proteomes" id="UP000235371">
    <property type="component" value="Unassembled WGS sequence"/>
</dbReference>
<dbReference type="InParanoid" id="A0A2J6SVX6"/>
<feature type="domain" description="AB hydrolase-1" evidence="2">
    <location>
        <begin position="98"/>
        <end position="370"/>
    </location>
</feature>
<proteinExistence type="predicted"/>
<dbReference type="AlphaFoldDB" id="A0A2J6SVX6"/>
<accession>A0A2J6SVX6</accession>
<keyword evidence="3" id="KW-0378">Hydrolase</keyword>
<dbReference type="RefSeq" id="XP_024731727.1">
    <property type="nucleotide sequence ID" value="XM_024887224.1"/>
</dbReference>
<dbReference type="GO" id="GO:0016787">
    <property type="term" value="F:hydrolase activity"/>
    <property type="evidence" value="ECO:0007669"/>
    <property type="project" value="UniProtKB-KW"/>
</dbReference>
<evidence type="ECO:0000259" key="2">
    <source>
        <dbReference type="Pfam" id="PF12697"/>
    </source>
</evidence>
<sequence length="388" mass="41653">MTHITSFFALVLLLAGAAFSAPIENRQVIPAGCTNITISVTASSSDNIPLPPDLTTANFLLLVNPILSRVLDAVASGTYNIAATYCPGVGTRANTLQILIHGGSYTKAYWFGEYFNPDNSWVSYASSEGYATLTIDRVGNGDSSHPDPITIVQLPYQAEQVHQIIVMARGGTLPLPAPYTGTIFDKIILAGHSLGSVVTNNLNAKYPSDADATLLTGYAIFFPPQFTGVFVQSWLAPAFLDPRFAGYNPGYLEFNNENYLTFLFYAPGKFSQSMADVDFATRGTVSLGEAASVMIGSIETTYTGPVMVITGQHDSIYCSTLNIDVQILLGTPLCDMSANGIVGKAATLYPHASDFKVVFPNAGHCWHLHNNASYTFGIAHDWLASQGF</sequence>
<organism evidence="3 4">
    <name type="scientific">Hyaloscypha bicolor E</name>
    <dbReference type="NCBI Taxonomy" id="1095630"/>
    <lineage>
        <taxon>Eukaryota</taxon>
        <taxon>Fungi</taxon>
        <taxon>Dikarya</taxon>
        <taxon>Ascomycota</taxon>
        <taxon>Pezizomycotina</taxon>
        <taxon>Leotiomycetes</taxon>
        <taxon>Helotiales</taxon>
        <taxon>Hyaloscyphaceae</taxon>
        <taxon>Hyaloscypha</taxon>
        <taxon>Hyaloscypha bicolor</taxon>
    </lineage>
</organism>
<dbReference type="SUPFAM" id="SSF53474">
    <property type="entry name" value="alpha/beta-Hydrolases"/>
    <property type="match status" value="1"/>
</dbReference>
<feature type="chain" id="PRO_5014370067" evidence="1">
    <location>
        <begin position="21"/>
        <end position="388"/>
    </location>
</feature>
<reference evidence="3 4" key="1">
    <citation type="submission" date="2016-04" db="EMBL/GenBank/DDBJ databases">
        <title>A degradative enzymes factory behind the ericoid mycorrhizal symbiosis.</title>
        <authorList>
            <consortium name="DOE Joint Genome Institute"/>
            <person name="Martino E."/>
            <person name="Morin E."/>
            <person name="Grelet G."/>
            <person name="Kuo A."/>
            <person name="Kohler A."/>
            <person name="Daghino S."/>
            <person name="Barry K."/>
            <person name="Choi C."/>
            <person name="Cichocki N."/>
            <person name="Clum A."/>
            <person name="Copeland A."/>
            <person name="Hainaut M."/>
            <person name="Haridas S."/>
            <person name="Labutti K."/>
            <person name="Lindquist E."/>
            <person name="Lipzen A."/>
            <person name="Khouja H.-R."/>
            <person name="Murat C."/>
            <person name="Ohm R."/>
            <person name="Olson A."/>
            <person name="Spatafora J."/>
            <person name="Veneault-Fourrey C."/>
            <person name="Henrissat B."/>
            <person name="Grigoriev I."/>
            <person name="Martin F."/>
            <person name="Perotto S."/>
        </authorList>
    </citation>
    <scope>NUCLEOTIDE SEQUENCE [LARGE SCALE GENOMIC DNA]</scope>
    <source>
        <strain evidence="3 4">E</strain>
    </source>
</reference>
<dbReference type="OrthoDB" id="190201at2759"/>
<name>A0A2J6SVX6_9HELO</name>
<keyword evidence="4" id="KW-1185">Reference proteome</keyword>
<dbReference type="Gene3D" id="3.40.50.1820">
    <property type="entry name" value="alpha/beta hydrolase"/>
    <property type="match status" value="1"/>
</dbReference>
<dbReference type="GeneID" id="36595300"/>